<evidence type="ECO:0000259" key="9">
    <source>
        <dbReference type="Pfam" id="PF16491"/>
    </source>
</evidence>
<feature type="transmembrane region" description="Helical" evidence="7">
    <location>
        <begin position="84"/>
        <end position="105"/>
    </location>
</feature>
<keyword evidence="3 7" id="KW-0378">Hydrolase</keyword>
<dbReference type="EMBL" id="JADGIZ020000007">
    <property type="protein sequence ID" value="KAL2918130.1"/>
    <property type="molecule type" value="Genomic_DNA"/>
</dbReference>
<name>A0ABR4NF20_9FUNG</name>
<evidence type="ECO:0000256" key="3">
    <source>
        <dbReference type="ARBA" id="ARBA00022801"/>
    </source>
</evidence>
<feature type="transmembrane region" description="Helical" evidence="7">
    <location>
        <begin position="199"/>
        <end position="219"/>
    </location>
</feature>
<feature type="transmembrane region" description="Helical" evidence="7">
    <location>
        <begin position="313"/>
        <end position="337"/>
    </location>
</feature>
<evidence type="ECO:0000259" key="8">
    <source>
        <dbReference type="Pfam" id="PF01435"/>
    </source>
</evidence>
<dbReference type="Pfam" id="PF16491">
    <property type="entry name" value="Peptidase_M48_N"/>
    <property type="match status" value="1"/>
</dbReference>
<dbReference type="InterPro" id="IPR001915">
    <property type="entry name" value="Peptidase_M48"/>
</dbReference>
<keyword evidence="7" id="KW-0812">Transmembrane</keyword>
<evidence type="ECO:0000256" key="4">
    <source>
        <dbReference type="ARBA" id="ARBA00022833"/>
    </source>
</evidence>
<keyword evidence="7" id="KW-0472">Membrane</keyword>
<keyword evidence="4 7" id="KW-0862">Zinc</keyword>
<keyword evidence="11" id="KW-1185">Reference proteome</keyword>
<comment type="similarity">
    <text evidence="7">Belongs to the peptidase M48A family.</text>
</comment>
<keyword evidence="7" id="KW-1133">Transmembrane helix</keyword>
<evidence type="ECO:0000313" key="11">
    <source>
        <dbReference type="Proteomes" id="UP001527925"/>
    </source>
</evidence>
<comment type="subcellular location">
    <subcellularLocation>
        <location evidence="7">Endoplasmic reticulum membrane</location>
        <topology evidence="7">Multi-pass membrane protein</topology>
    </subcellularLocation>
</comment>
<gene>
    <name evidence="10" type="primary">STE24</name>
    <name evidence="10" type="ORF">HK105_202057</name>
</gene>
<evidence type="ECO:0000313" key="10">
    <source>
        <dbReference type="EMBL" id="KAL2918130.1"/>
    </source>
</evidence>
<dbReference type="Gene3D" id="3.30.2010.10">
    <property type="entry name" value="Metalloproteases ('zincins'), catalytic domain"/>
    <property type="match status" value="1"/>
</dbReference>
<feature type="transmembrane region" description="Helical" evidence="7">
    <location>
        <begin position="125"/>
        <end position="150"/>
    </location>
</feature>
<feature type="transmembrane region" description="Helical" evidence="7">
    <location>
        <begin position="171"/>
        <end position="193"/>
    </location>
</feature>
<sequence length="457" mass="51551">MAGLAALGVDLDSVPWKECVLGFSFAVFSWEMYLDLRQHWKLGEKEIPAKVVKALAPHTLAADEFNKSRMYSYDKSAYNMFNKVFSLVQTTLVIALDFLPWAWGLSGSVAARAGMDPDAEISRSIVFAGLLVVISTLVNLPLSIYFTFVIEARHGFNKQTMGLFLSDTAKSLAFTLVIGAPVLAGFLAIIQWAGPNFYFYVWLFVMGFQLVLMVLYPTVIQPLFNKFEPLPEGELKEKIQALARSVQFPLTKLFLVDGSKRSAHSNAYFFGLFNDKRIVLFDTLLEHTTHDEVLAILAHELGHWYHNHIVKRLVVVQAHLFVLFYVFSIVINLTSLYKSFGFASQPIVIGFLLFQVRASAANAALARADPPPDKFIYSPVDSLMGFVMNLVSRHDEFGADRYAVSRNYEQHLKSGLIKLHLKNSSNLNPDRLYSIWHYSHPALVERLEALQAKRKAD</sequence>
<evidence type="ECO:0000256" key="6">
    <source>
        <dbReference type="ARBA" id="ARBA00044456"/>
    </source>
</evidence>
<dbReference type="EC" id="3.4.24.84" evidence="7"/>
<keyword evidence="7" id="KW-0256">Endoplasmic reticulum</keyword>
<evidence type="ECO:0000256" key="7">
    <source>
        <dbReference type="RuleBase" id="RU366005"/>
    </source>
</evidence>
<dbReference type="CDD" id="cd07343">
    <property type="entry name" value="M48A_Zmpste24p_like"/>
    <property type="match status" value="1"/>
</dbReference>
<keyword evidence="5 7" id="KW-0482">Metalloprotease</keyword>
<comment type="cofactor">
    <cofactor evidence="7">
        <name>Zn(2+)</name>
        <dbReference type="ChEBI" id="CHEBI:29105"/>
    </cofactor>
    <text evidence="7">Binds 1 zinc ion per subunit.</text>
</comment>
<dbReference type="Proteomes" id="UP001527925">
    <property type="component" value="Unassembled WGS sequence"/>
</dbReference>
<reference evidence="10 11" key="1">
    <citation type="submission" date="2023-09" db="EMBL/GenBank/DDBJ databases">
        <title>Pangenome analysis of Batrachochytrium dendrobatidis and related Chytrids.</title>
        <authorList>
            <person name="Yacoub M.N."/>
            <person name="Stajich J.E."/>
            <person name="James T.Y."/>
        </authorList>
    </citation>
    <scope>NUCLEOTIDE SEQUENCE [LARGE SCALE GENOMIC DNA]</scope>
    <source>
        <strain evidence="10 11">JEL0888</strain>
    </source>
</reference>
<dbReference type="InterPro" id="IPR032456">
    <property type="entry name" value="Peptidase_M48_N"/>
</dbReference>
<comment type="caution">
    <text evidence="10">The sequence shown here is derived from an EMBL/GenBank/DDBJ whole genome shotgun (WGS) entry which is preliminary data.</text>
</comment>
<feature type="domain" description="Peptidase M48" evidence="8">
    <location>
        <begin position="229"/>
        <end position="452"/>
    </location>
</feature>
<keyword evidence="2 7" id="KW-0479">Metal-binding</keyword>
<feature type="domain" description="CAAX prenyl protease 1 N-terminal" evidence="9">
    <location>
        <begin position="53"/>
        <end position="226"/>
    </location>
</feature>
<proteinExistence type="inferred from homology"/>
<accession>A0ABR4NF20</accession>
<dbReference type="InterPro" id="IPR027057">
    <property type="entry name" value="CAXX_Prtase_1"/>
</dbReference>
<evidence type="ECO:0000256" key="5">
    <source>
        <dbReference type="ARBA" id="ARBA00023049"/>
    </source>
</evidence>
<evidence type="ECO:0000256" key="2">
    <source>
        <dbReference type="ARBA" id="ARBA00022723"/>
    </source>
</evidence>
<comment type="function">
    <text evidence="7">Proteolytically removes the C-terminal three residues of farnesylated proteins.</text>
</comment>
<dbReference type="GO" id="GO:0008237">
    <property type="term" value="F:metallopeptidase activity"/>
    <property type="evidence" value="ECO:0007669"/>
    <property type="project" value="UniProtKB-KW"/>
</dbReference>
<keyword evidence="1 7" id="KW-0645">Protease</keyword>
<organism evidence="10 11">
    <name type="scientific">Polyrhizophydium stewartii</name>
    <dbReference type="NCBI Taxonomy" id="2732419"/>
    <lineage>
        <taxon>Eukaryota</taxon>
        <taxon>Fungi</taxon>
        <taxon>Fungi incertae sedis</taxon>
        <taxon>Chytridiomycota</taxon>
        <taxon>Chytridiomycota incertae sedis</taxon>
        <taxon>Chytridiomycetes</taxon>
        <taxon>Rhizophydiales</taxon>
        <taxon>Rhizophydiales incertae sedis</taxon>
        <taxon>Polyrhizophydium</taxon>
    </lineage>
</organism>
<evidence type="ECO:0000256" key="1">
    <source>
        <dbReference type="ARBA" id="ARBA00022670"/>
    </source>
</evidence>
<dbReference type="PANTHER" id="PTHR10120">
    <property type="entry name" value="CAAX PRENYL PROTEASE 1"/>
    <property type="match status" value="1"/>
</dbReference>
<comment type="catalytic activity">
    <reaction evidence="6 7">
        <text>Hydrolyzes the peptide bond -P2-(S-farnesyl or geranylgeranyl)C-P1'-P2'-P3'-COOH where P1' and P2' are amino acids with aliphatic side chains and P3' is any C-terminal residue.</text>
        <dbReference type="EC" id="3.4.24.84"/>
    </reaction>
</comment>
<protein>
    <recommendedName>
        <fullName evidence="7">CAAX prenyl protease</fullName>
        <ecNumber evidence="7">3.4.24.84</ecNumber>
    </recommendedName>
</protein>
<dbReference type="Pfam" id="PF01435">
    <property type="entry name" value="Peptidase_M48"/>
    <property type="match status" value="1"/>
</dbReference>